<comment type="caution">
    <text evidence="1">The sequence shown here is derived from an EMBL/GenBank/DDBJ whole genome shotgun (WGS) entry which is preliminary data.</text>
</comment>
<name>A0A4R6SR73_LABRH</name>
<dbReference type="RefSeq" id="WP_133848470.1">
    <property type="nucleotide sequence ID" value="NZ_SNXZ01000001.1"/>
</dbReference>
<sequence>MPDGSAPTAYGKTSMSTEEVGLIANDFRALSEALEDAAKFAKPRIDPASPKEFGGIPETSKTVEDLMAIVGHLVDSLGYASAFVHSMGQSLMQAAGTVDYTDESNAKDLQGKAEGGA</sequence>
<dbReference type="AlphaFoldDB" id="A0A4R6SR73"/>
<reference evidence="1 2" key="1">
    <citation type="submission" date="2019-03" db="EMBL/GenBank/DDBJ databases">
        <title>Genomic Encyclopedia of Type Strains, Phase IV (KMG-IV): sequencing the most valuable type-strain genomes for metagenomic binning, comparative biology and taxonomic classification.</title>
        <authorList>
            <person name="Goeker M."/>
        </authorList>
    </citation>
    <scope>NUCLEOTIDE SEQUENCE [LARGE SCALE GENOMIC DNA]</scope>
    <source>
        <strain evidence="1 2">DSM 45361</strain>
    </source>
</reference>
<dbReference type="EMBL" id="SNXZ01000001">
    <property type="protein sequence ID" value="TDQ05783.1"/>
    <property type="molecule type" value="Genomic_DNA"/>
</dbReference>
<accession>A0A4R6SR73</accession>
<proteinExistence type="predicted"/>
<gene>
    <name evidence="1" type="ORF">EV186_1011761</name>
</gene>
<protein>
    <recommendedName>
        <fullName evidence="3">Excreted virulence factor EspC (Type VII ESX diderm)</fullName>
    </recommendedName>
</protein>
<evidence type="ECO:0000313" key="2">
    <source>
        <dbReference type="Proteomes" id="UP000295444"/>
    </source>
</evidence>
<dbReference type="Proteomes" id="UP000295444">
    <property type="component" value="Unassembled WGS sequence"/>
</dbReference>
<evidence type="ECO:0008006" key="3">
    <source>
        <dbReference type="Google" id="ProtNLM"/>
    </source>
</evidence>
<evidence type="ECO:0000313" key="1">
    <source>
        <dbReference type="EMBL" id="TDQ05783.1"/>
    </source>
</evidence>
<organism evidence="1 2">
    <name type="scientific">Labedaea rhizosphaerae</name>
    <dbReference type="NCBI Taxonomy" id="598644"/>
    <lineage>
        <taxon>Bacteria</taxon>
        <taxon>Bacillati</taxon>
        <taxon>Actinomycetota</taxon>
        <taxon>Actinomycetes</taxon>
        <taxon>Pseudonocardiales</taxon>
        <taxon>Pseudonocardiaceae</taxon>
        <taxon>Labedaea</taxon>
    </lineage>
</organism>
<keyword evidence="2" id="KW-1185">Reference proteome</keyword>